<keyword evidence="1" id="KW-0175">Coiled coil</keyword>
<comment type="caution">
    <text evidence="2">The sequence shown here is derived from an EMBL/GenBank/DDBJ whole genome shotgun (WGS) entry which is preliminary data.</text>
</comment>
<gene>
    <name evidence="2" type="ORF">HHJ78_02580</name>
</gene>
<dbReference type="Proteomes" id="UP000578252">
    <property type="component" value="Unassembled WGS sequence"/>
</dbReference>
<name>A0A7Y0Y3H9_9ACTO</name>
<evidence type="ECO:0000313" key="2">
    <source>
        <dbReference type="EMBL" id="NMW64441.1"/>
    </source>
</evidence>
<dbReference type="RefSeq" id="WP_169771568.1">
    <property type="nucleotide sequence ID" value="NZ_JABCUR010000002.1"/>
</dbReference>
<evidence type="ECO:0000256" key="1">
    <source>
        <dbReference type="SAM" id="Coils"/>
    </source>
</evidence>
<dbReference type="EMBL" id="JABCUR010000002">
    <property type="protein sequence ID" value="NMW64441.1"/>
    <property type="molecule type" value="Genomic_DNA"/>
</dbReference>
<organism evidence="2 3">
    <name type="scientific">Mobiluncus mulieris</name>
    <dbReference type="NCBI Taxonomy" id="2052"/>
    <lineage>
        <taxon>Bacteria</taxon>
        <taxon>Bacillati</taxon>
        <taxon>Actinomycetota</taxon>
        <taxon>Actinomycetes</taxon>
        <taxon>Actinomycetales</taxon>
        <taxon>Actinomycetaceae</taxon>
        <taxon>Mobiluncus</taxon>
    </lineage>
</organism>
<reference evidence="2 3" key="1">
    <citation type="submission" date="2020-04" db="EMBL/GenBank/DDBJ databases">
        <title>Antimicrobial susceptibility and clonality of vaginal-derived multi-drug resistant Mobiluncus isolates in China.</title>
        <authorList>
            <person name="Zhang X."/>
        </authorList>
    </citation>
    <scope>NUCLEOTIDE SEQUENCE [LARGE SCALE GENOMIC DNA]</scope>
    <source>
        <strain evidence="2 3">13</strain>
    </source>
</reference>
<dbReference type="AlphaFoldDB" id="A0A7Y0Y3H9"/>
<protein>
    <submittedName>
        <fullName evidence="2">Uncharacterized protein</fullName>
    </submittedName>
</protein>
<evidence type="ECO:0000313" key="3">
    <source>
        <dbReference type="Proteomes" id="UP000578252"/>
    </source>
</evidence>
<feature type="coiled-coil region" evidence="1">
    <location>
        <begin position="11"/>
        <end position="38"/>
    </location>
</feature>
<proteinExistence type="predicted"/>
<accession>A0A7Y0Y3H9</accession>
<sequence>MDAEIDIQLILDKYSEEVARLTRRVVLAEALAEEWRRRAMAVEQSGDLNTPCGAEVTA</sequence>